<organism evidence="2 3">
    <name type="scientific">Halalkalicoccus tibetensis</name>
    <dbReference type="NCBI Taxonomy" id="175632"/>
    <lineage>
        <taxon>Archaea</taxon>
        <taxon>Methanobacteriati</taxon>
        <taxon>Methanobacteriota</taxon>
        <taxon>Stenosarchaea group</taxon>
        <taxon>Halobacteria</taxon>
        <taxon>Halobacteriales</taxon>
        <taxon>Halococcaceae</taxon>
        <taxon>Halalkalicoccus</taxon>
    </lineage>
</organism>
<comment type="caution">
    <text evidence="2">The sequence shown here is derived from an EMBL/GenBank/DDBJ whole genome shotgun (WGS) entry which is preliminary data.</text>
</comment>
<keyword evidence="3" id="KW-1185">Reference proteome</keyword>
<sequence length="296" mass="32170">MNVVSTSPSGTEILCALGVDPVAVSHACDYPPRVADLPSIDFSRVRGESSAERHDRVRTVSAEGTVYRLDVETLRDAEPDLILSQEVCGVCAVDTTLVDEVLEDLDSDPDVVGLHASQLEDLFSCIERVGEAVGREKRAGELNDELRERLAGIEARTEGMERPRVAILEWLDPPIAAGNWVPELVGVAGGKYGLAEPGDRTVEVDWAELREYDPEVLVAAPCGFDVEVTLTRSGELTEREGWAELSAARNGRAYAMDGASYLNRWSPRLVEAAERLAACCHPEEFGEPPADVATLR</sequence>
<dbReference type="EMBL" id="JBHSXQ010000002">
    <property type="protein sequence ID" value="MFC6904930.1"/>
    <property type="molecule type" value="Genomic_DNA"/>
</dbReference>
<dbReference type="RefSeq" id="WP_340603446.1">
    <property type="nucleotide sequence ID" value="NZ_JBBMXV010000002.1"/>
</dbReference>
<evidence type="ECO:0000313" key="3">
    <source>
        <dbReference type="Proteomes" id="UP001596312"/>
    </source>
</evidence>
<dbReference type="PANTHER" id="PTHR42860:SF1">
    <property type="entry name" value="VITAMIN B12-BINDING PROTEIN"/>
    <property type="match status" value="1"/>
</dbReference>
<dbReference type="SUPFAM" id="SSF53807">
    <property type="entry name" value="Helical backbone' metal receptor"/>
    <property type="match status" value="1"/>
</dbReference>
<evidence type="ECO:0000259" key="1">
    <source>
        <dbReference type="PROSITE" id="PS50983"/>
    </source>
</evidence>
<dbReference type="Proteomes" id="UP001596312">
    <property type="component" value="Unassembled WGS sequence"/>
</dbReference>
<dbReference type="InterPro" id="IPR051030">
    <property type="entry name" value="Vitamin_B12-ABC_binding"/>
</dbReference>
<dbReference type="Gene3D" id="3.40.50.1980">
    <property type="entry name" value="Nitrogenase molybdenum iron protein domain"/>
    <property type="match status" value="2"/>
</dbReference>
<name>A0ABD5V4G6_9EURY</name>
<gene>
    <name evidence="2" type="ORF">ACFQGH_06910</name>
</gene>
<proteinExistence type="predicted"/>
<reference evidence="2 3" key="1">
    <citation type="journal article" date="2019" name="Int. J. Syst. Evol. Microbiol.">
        <title>The Global Catalogue of Microorganisms (GCM) 10K type strain sequencing project: providing services to taxonomists for standard genome sequencing and annotation.</title>
        <authorList>
            <consortium name="The Broad Institute Genomics Platform"/>
            <consortium name="The Broad Institute Genome Sequencing Center for Infectious Disease"/>
            <person name="Wu L."/>
            <person name="Ma J."/>
        </authorList>
    </citation>
    <scope>NUCLEOTIDE SEQUENCE [LARGE SCALE GENOMIC DNA]</scope>
    <source>
        <strain evidence="2 3">CGMCC 1.3240</strain>
    </source>
</reference>
<dbReference type="Pfam" id="PF01497">
    <property type="entry name" value="Peripla_BP_2"/>
    <property type="match status" value="1"/>
</dbReference>
<dbReference type="AlphaFoldDB" id="A0ABD5V4G6"/>
<dbReference type="PANTHER" id="PTHR42860">
    <property type="entry name" value="VITAMIN B12-BINDING PROTEIN"/>
    <property type="match status" value="1"/>
</dbReference>
<dbReference type="InterPro" id="IPR002491">
    <property type="entry name" value="ABC_transptr_periplasmic_BD"/>
</dbReference>
<feature type="domain" description="Fe/B12 periplasmic-binding" evidence="1">
    <location>
        <begin position="2"/>
        <end position="284"/>
    </location>
</feature>
<accession>A0ABD5V4G6</accession>
<protein>
    <submittedName>
        <fullName evidence="2">ABC transporter substrate-binding protein</fullName>
    </submittedName>
</protein>
<dbReference type="PROSITE" id="PS50983">
    <property type="entry name" value="FE_B12_PBP"/>
    <property type="match status" value="1"/>
</dbReference>
<evidence type="ECO:0000313" key="2">
    <source>
        <dbReference type="EMBL" id="MFC6904930.1"/>
    </source>
</evidence>